<dbReference type="STRING" id="522306.CAP2UW1_1015"/>
<dbReference type="InterPro" id="IPR024983">
    <property type="entry name" value="CHAT_dom"/>
</dbReference>
<protein>
    <recommendedName>
        <fullName evidence="4">CHAT domain-containing protein</fullName>
    </recommendedName>
</protein>
<reference evidence="5" key="2">
    <citation type="submission" date="2009-09" db="EMBL/GenBank/DDBJ databases">
        <title>Complete sequence of chromosome of Candidatus Accumulibacter phosphatis clade IIA str. UW-1.</title>
        <authorList>
            <consortium name="US DOE Joint Genome Institute"/>
            <person name="Martin H.G."/>
            <person name="Ivanova N."/>
            <person name="Kunin V."/>
            <person name="Warnecke F."/>
            <person name="Barry K."/>
            <person name="He S."/>
            <person name="Salamov A."/>
            <person name="Szeto E."/>
            <person name="Dalin E."/>
            <person name="Pangilinan J.L."/>
            <person name="Lapidus A."/>
            <person name="Lowry S."/>
            <person name="Kyrpides N.C."/>
            <person name="McMahon K.D."/>
            <person name="Hugenholtz P."/>
        </authorList>
    </citation>
    <scope>NUCLEOTIDE SEQUENCE [LARGE SCALE GENOMIC DNA]</scope>
    <source>
        <strain evidence="5">UW-1</strain>
    </source>
</reference>
<feature type="coiled-coil region" evidence="1">
    <location>
        <begin position="590"/>
        <end position="624"/>
    </location>
</feature>
<keyword evidence="3" id="KW-0732">Signal</keyword>
<dbReference type="AlphaFoldDB" id="C7RPV8"/>
<gene>
    <name evidence="5" type="ordered locus">CAP2UW1_1015</name>
</gene>
<dbReference type="KEGG" id="app:CAP2UW1_1015"/>
<sequence length="1048" mass="113174" precursor="true">MSELPFAASCPAPLDKSGSAWTRGLRTTATLAFCLLAFFASAADAQSDAGDDAVTAFVDGDETVTPLASDEAARLLAQTLPEAPDARYDALRRHYRAAQVLDDHERLIELARQLVDAGRGRADGEAWIPTYLSAEFQWGSQGKALAACEPFLADRQLSLTTRALVALRQTYFAALGHDRALLFRIWPRADELAEKAIRQSAGKTTSRLVVSRLQVRSEIERWQGDAAASVATLREAVVFAQSELRAARARSRASSDPAVRDALGWLDGSLGMLTYALVRHGRAQEAIAIAQANLALWRAGELPDGLGARWNYRLATSLNATQQYEAALAAARLSDEMLQRAGAGAASHTRWMARQEIVRALIGLRRWQEADQSYREFLAALPPDVLARTRASDWRLLALLGAKNGRLDEALEQAERSHRYRVRLYGAQHPQTQEAAGVRGVVRLLRGDVKPAMSDYEELFAATLDSPGGWLDLDLRGVRGYVFGIAFDEFLRHVAEQALRGERVDPALSNRALQLADRSNLGVTQRALADSTARVLAATPALRTLVEEEQAQRQTTAALFARLAGTLSEDDRLRREARSEAFQALPEGERQAHKERAQAVRAQIKAQQAEAASARANLDKQRQTIAGEFPGYADLITPATPTAEQLRRLLGPGEALLFVHPTETATLVWLVGADGRSGFVASKLTRTDLTKRVAELRAMLDLASAPPGREPALQPASLYALYRDLLAPFERDLRDLRSLIVATQGPLASLPLAALVTRAPEGDAPPAWLVRQVAITQIPSPSALQALRRVAQPAAATKAMIGFGDPLFKLATAAQADRSPGGPTARQRPAEAAPAATATRYDAERGFRYGDMQPLPETRGELLAVAAALGADPQTDLLFGSRATRRAVVEAKLLDRRVVAFATHGLMPGELPGISKPALAMAVTADARESPLLELDDVLGLRLNAQWVLLSACNTAAGEPGGGAMSGLVRGFFFAGARSVLATHWAVDSDSAAALSTATFQTQAGGSVSRSESLRQAQLALIDGKLGDGRWRHPFHWAPYALFGDPER</sequence>
<evidence type="ECO:0000259" key="4">
    <source>
        <dbReference type="Pfam" id="PF12770"/>
    </source>
</evidence>
<evidence type="ECO:0000313" key="5">
    <source>
        <dbReference type="EMBL" id="ACV34351.1"/>
    </source>
</evidence>
<feature type="domain" description="CHAT" evidence="4">
    <location>
        <begin position="717"/>
        <end position="1045"/>
    </location>
</feature>
<organism evidence="5">
    <name type="scientific">Accumulibacter regalis</name>
    <dbReference type="NCBI Taxonomy" id="522306"/>
    <lineage>
        <taxon>Bacteria</taxon>
        <taxon>Pseudomonadati</taxon>
        <taxon>Pseudomonadota</taxon>
        <taxon>Betaproteobacteria</taxon>
        <taxon>Candidatus Accumulibacter</taxon>
    </lineage>
</organism>
<dbReference type="HOGENOM" id="CLU_305181_0_0_4"/>
<dbReference type="InterPro" id="IPR011990">
    <property type="entry name" value="TPR-like_helical_dom_sf"/>
</dbReference>
<accession>C7RPV8</accession>
<feature type="chain" id="PRO_5002984085" description="CHAT domain-containing protein" evidence="3">
    <location>
        <begin position="43"/>
        <end position="1048"/>
    </location>
</feature>
<dbReference type="Pfam" id="PF12770">
    <property type="entry name" value="CHAT"/>
    <property type="match status" value="1"/>
</dbReference>
<dbReference type="EMBL" id="CP001715">
    <property type="protein sequence ID" value="ACV34351.1"/>
    <property type="molecule type" value="Genomic_DNA"/>
</dbReference>
<keyword evidence="1" id="KW-0175">Coiled coil</keyword>
<proteinExistence type="predicted"/>
<dbReference type="SUPFAM" id="SSF48452">
    <property type="entry name" value="TPR-like"/>
    <property type="match status" value="2"/>
</dbReference>
<feature type="region of interest" description="Disordered" evidence="2">
    <location>
        <begin position="815"/>
        <end position="838"/>
    </location>
</feature>
<evidence type="ECO:0000256" key="1">
    <source>
        <dbReference type="SAM" id="Coils"/>
    </source>
</evidence>
<dbReference type="eggNOG" id="COG4995">
    <property type="taxonomic scope" value="Bacteria"/>
</dbReference>
<feature type="signal peptide" evidence="3">
    <location>
        <begin position="1"/>
        <end position="42"/>
    </location>
</feature>
<feature type="compositionally biased region" description="Low complexity" evidence="2">
    <location>
        <begin position="823"/>
        <end position="838"/>
    </location>
</feature>
<reference evidence="5" key="1">
    <citation type="submission" date="2009-08" db="EMBL/GenBank/DDBJ databases">
        <authorList>
            <consortium name="US DOE Joint Genome Institute"/>
            <person name="Lucas S."/>
            <person name="Copeland A."/>
            <person name="Lapidus A."/>
            <person name="Glavina del Rio T."/>
            <person name="Dalin E."/>
            <person name="Tice H."/>
            <person name="Bruce D."/>
            <person name="Barry K."/>
            <person name="Pitluck S."/>
            <person name="Lowry S."/>
            <person name="Larimer F."/>
            <person name="Land M."/>
            <person name="Hauser L."/>
            <person name="Kyrpides N."/>
            <person name="Ivanova N."/>
            <person name="McMahon K.D."/>
            <person name="Hugenholtz P."/>
        </authorList>
    </citation>
    <scope>NUCLEOTIDE SEQUENCE</scope>
    <source>
        <strain evidence="5">UW-1</strain>
    </source>
</reference>
<evidence type="ECO:0000256" key="3">
    <source>
        <dbReference type="SAM" id="SignalP"/>
    </source>
</evidence>
<evidence type="ECO:0000256" key="2">
    <source>
        <dbReference type="SAM" id="MobiDB-lite"/>
    </source>
</evidence>
<name>C7RPV8_ACCRE</name>
<dbReference type="eggNOG" id="COG0457">
    <property type="taxonomic scope" value="Bacteria"/>
</dbReference>